<reference evidence="1 2" key="1">
    <citation type="submission" date="2019-09" db="EMBL/GenBank/DDBJ databases">
        <title>Draft genome sequence of Ginsengibacter sp. BR5-29.</title>
        <authorList>
            <person name="Im W.-T."/>
        </authorList>
    </citation>
    <scope>NUCLEOTIDE SEQUENCE [LARGE SCALE GENOMIC DNA]</scope>
    <source>
        <strain evidence="1 2">BR5-29</strain>
    </source>
</reference>
<dbReference type="Proteomes" id="UP000326903">
    <property type="component" value="Unassembled WGS sequence"/>
</dbReference>
<dbReference type="AlphaFoldDB" id="A0A5J5IFT0"/>
<name>A0A5J5IFT0_9BACT</name>
<dbReference type="InterPro" id="IPR032710">
    <property type="entry name" value="NTF2-like_dom_sf"/>
</dbReference>
<organism evidence="1 2">
    <name type="scientific">Ginsengibacter hankyongi</name>
    <dbReference type="NCBI Taxonomy" id="2607284"/>
    <lineage>
        <taxon>Bacteria</taxon>
        <taxon>Pseudomonadati</taxon>
        <taxon>Bacteroidota</taxon>
        <taxon>Chitinophagia</taxon>
        <taxon>Chitinophagales</taxon>
        <taxon>Chitinophagaceae</taxon>
        <taxon>Ginsengibacter</taxon>
    </lineage>
</organism>
<gene>
    <name evidence="1" type="ORF">FW778_18945</name>
</gene>
<sequence length="113" mass="12303">MKEANINTIINQFIKSLNAFDVEATLTLFADNAVIDDVSVGEKFKNTTGVRDYLEKFFVNYKTMTKLASVEAINDLNANAQVDFTGDFGHETGSLNFTLNTGGLITAIGADLD</sequence>
<evidence type="ECO:0000313" key="1">
    <source>
        <dbReference type="EMBL" id="KAA9036406.1"/>
    </source>
</evidence>
<protein>
    <submittedName>
        <fullName evidence="1">Nuclear transport factor 2 family protein</fullName>
    </submittedName>
</protein>
<comment type="caution">
    <text evidence="1">The sequence shown here is derived from an EMBL/GenBank/DDBJ whole genome shotgun (WGS) entry which is preliminary data.</text>
</comment>
<dbReference type="SUPFAM" id="SSF54427">
    <property type="entry name" value="NTF2-like"/>
    <property type="match status" value="1"/>
</dbReference>
<proteinExistence type="predicted"/>
<keyword evidence="2" id="KW-1185">Reference proteome</keyword>
<dbReference type="Gene3D" id="3.10.450.50">
    <property type="match status" value="1"/>
</dbReference>
<accession>A0A5J5IFT0</accession>
<dbReference type="EMBL" id="VYQF01000008">
    <property type="protein sequence ID" value="KAA9036406.1"/>
    <property type="molecule type" value="Genomic_DNA"/>
</dbReference>
<evidence type="ECO:0000313" key="2">
    <source>
        <dbReference type="Proteomes" id="UP000326903"/>
    </source>
</evidence>